<sequence length="188" mass="21836">MTMYDWEELTNTCKNCKKCRLSNMRKNVVIERGNRNAPLMLIGEGPGEQEDIQGRPFVGRAGKLLDLLLDALMIKEHQYYITNIVKCRPPGNRVPSEDEAQTCLPYLRNQVFLVKPKIIVCLGATAMKYVIDRDARISQIRGCWIERKGYWMMPVFHPAALLRDESKKVLMWEDFKKVKQRLDTICQS</sequence>
<evidence type="ECO:0000256" key="1">
    <source>
        <dbReference type="ARBA" id="ARBA00001400"/>
    </source>
</evidence>
<comment type="catalytic activity">
    <reaction evidence="1">
        <text>Hydrolyzes single-stranded DNA or mismatched double-stranded DNA and polynucleotides, releasing free uracil.</text>
        <dbReference type="EC" id="3.2.2.27"/>
    </reaction>
</comment>
<dbReference type="GO" id="GO:0046872">
    <property type="term" value="F:metal ion binding"/>
    <property type="evidence" value="ECO:0007669"/>
    <property type="project" value="UniProtKB-KW"/>
</dbReference>
<dbReference type="PANTHER" id="PTHR33693:SF1">
    <property type="entry name" value="TYPE-4 URACIL-DNA GLYCOSYLASE"/>
    <property type="match status" value="1"/>
</dbReference>
<evidence type="ECO:0000256" key="5">
    <source>
        <dbReference type="ARBA" id="ARBA00022485"/>
    </source>
</evidence>
<dbReference type="InterPro" id="IPR051536">
    <property type="entry name" value="UDG_Type-4/5"/>
</dbReference>
<evidence type="ECO:0000313" key="13">
    <source>
        <dbReference type="EMBL" id="AUG58286.1"/>
    </source>
</evidence>
<dbReference type="Gene3D" id="3.40.470.10">
    <property type="entry name" value="Uracil-DNA glycosylase-like domain"/>
    <property type="match status" value="1"/>
</dbReference>
<dbReference type="InterPro" id="IPR036895">
    <property type="entry name" value="Uracil-DNA_glycosylase-like_sf"/>
</dbReference>
<keyword evidence="14" id="KW-1185">Reference proteome</keyword>
<keyword evidence="9" id="KW-0408">Iron</keyword>
<proteinExistence type="inferred from homology"/>
<keyword evidence="7" id="KW-0227">DNA damage</keyword>
<keyword evidence="6" id="KW-0479">Metal-binding</keyword>
<dbReference type="GO" id="GO:0051539">
    <property type="term" value="F:4 iron, 4 sulfur cluster binding"/>
    <property type="evidence" value="ECO:0007669"/>
    <property type="project" value="UniProtKB-KW"/>
</dbReference>
<dbReference type="GO" id="GO:0006281">
    <property type="term" value="P:DNA repair"/>
    <property type="evidence" value="ECO:0007669"/>
    <property type="project" value="UniProtKB-KW"/>
</dbReference>
<keyword evidence="5" id="KW-0004">4Fe-4S</keyword>
<evidence type="ECO:0000256" key="4">
    <source>
        <dbReference type="ARBA" id="ARBA00019403"/>
    </source>
</evidence>
<comment type="similarity">
    <text evidence="2">Belongs to the uracil-DNA glycosylase (UDG) superfamily. Type 4 (UDGa) family.</text>
</comment>
<evidence type="ECO:0000256" key="8">
    <source>
        <dbReference type="ARBA" id="ARBA00022801"/>
    </source>
</evidence>
<organism evidence="13 14">
    <name type="scientific">Acetivibrio saccincola</name>
    <dbReference type="NCBI Taxonomy" id="1677857"/>
    <lineage>
        <taxon>Bacteria</taxon>
        <taxon>Bacillati</taxon>
        <taxon>Bacillota</taxon>
        <taxon>Clostridia</taxon>
        <taxon>Eubacteriales</taxon>
        <taxon>Oscillospiraceae</taxon>
        <taxon>Acetivibrio</taxon>
    </lineage>
</organism>
<dbReference type="PANTHER" id="PTHR33693">
    <property type="entry name" value="TYPE-5 URACIL-DNA GLYCOSYLASE"/>
    <property type="match status" value="1"/>
</dbReference>
<evidence type="ECO:0000256" key="9">
    <source>
        <dbReference type="ARBA" id="ARBA00023004"/>
    </source>
</evidence>
<dbReference type="SMART" id="SM00987">
    <property type="entry name" value="UreE_C"/>
    <property type="match status" value="1"/>
</dbReference>
<evidence type="ECO:0000256" key="2">
    <source>
        <dbReference type="ARBA" id="ARBA00006521"/>
    </source>
</evidence>
<dbReference type="SMART" id="SM00986">
    <property type="entry name" value="UDG"/>
    <property type="match status" value="1"/>
</dbReference>
<dbReference type="AlphaFoldDB" id="A0A2K9E9H5"/>
<dbReference type="Proteomes" id="UP000233534">
    <property type="component" value="Chromosome"/>
</dbReference>
<evidence type="ECO:0000256" key="7">
    <source>
        <dbReference type="ARBA" id="ARBA00022763"/>
    </source>
</evidence>
<dbReference type="EMBL" id="CP025197">
    <property type="protein sequence ID" value="AUG58286.1"/>
    <property type="molecule type" value="Genomic_DNA"/>
</dbReference>
<dbReference type="KEGG" id="hsc:HVS_12020"/>
<evidence type="ECO:0000256" key="3">
    <source>
        <dbReference type="ARBA" id="ARBA00012030"/>
    </source>
</evidence>
<dbReference type="Pfam" id="PF03167">
    <property type="entry name" value="UDG"/>
    <property type="match status" value="1"/>
</dbReference>
<reference evidence="13 14" key="1">
    <citation type="submission" date="2017-12" db="EMBL/GenBank/DDBJ databases">
        <title>Complete genome sequence of Herbivorax saccincola GGR1, a novel Cellulosome-producing hydrolytic bacterium in a thermophilic biogas plant, established by Illumina and Nanopore MinION sequencing.</title>
        <authorList>
            <person name="Pechtl A."/>
            <person name="Ruckert C."/>
            <person name="Koeck D.E."/>
            <person name="Maus I."/>
            <person name="Winkler A."/>
            <person name="Kalinowski J."/>
            <person name="Puhler A."/>
            <person name="Schwarz W.W."/>
            <person name="Zverlov V.V."/>
            <person name="Schluter A."/>
            <person name="Liebl W."/>
        </authorList>
    </citation>
    <scope>NUCLEOTIDE SEQUENCE [LARGE SCALE GENOMIC DNA]</scope>
    <source>
        <strain evidence="14">SR1</strain>
    </source>
</reference>
<gene>
    <name evidence="13" type="ORF">HVS_12020</name>
</gene>
<protein>
    <recommendedName>
        <fullName evidence="4">Type-4 uracil-DNA glycosylase</fullName>
        <ecNumber evidence="3">3.2.2.27</ecNumber>
    </recommendedName>
</protein>
<evidence type="ECO:0000256" key="6">
    <source>
        <dbReference type="ARBA" id="ARBA00022723"/>
    </source>
</evidence>
<feature type="domain" description="Uracil-DNA glycosylase-like" evidence="12">
    <location>
        <begin position="30"/>
        <end position="176"/>
    </location>
</feature>
<dbReference type="InterPro" id="IPR005122">
    <property type="entry name" value="Uracil-DNA_glycosylase-like"/>
</dbReference>
<evidence type="ECO:0000256" key="11">
    <source>
        <dbReference type="ARBA" id="ARBA00023204"/>
    </source>
</evidence>
<keyword evidence="10" id="KW-0411">Iron-sulfur</keyword>
<dbReference type="GO" id="GO:0004844">
    <property type="term" value="F:uracil DNA N-glycosylase activity"/>
    <property type="evidence" value="ECO:0007669"/>
    <property type="project" value="UniProtKB-EC"/>
</dbReference>
<name>A0A2K9E9H5_9FIRM</name>
<keyword evidence="8" id="KW-0378">Hydrolase</keyword>
<dbReference type="EC" id="3.2.2.27" evidence="3"/>
<evidence type="ECO:0000259" key="12">
    <source>
        <dbReference type="SMART" id="SM00986"/>
    </source>
</evidence>
<dbReference type="InterPro" id="IPR005273">
    <property type="entry name" value="Ura-DNA_glyco_family4"/>
</dbReference>
<accession>A0A2K9E9H5</accession>
<evidence type="ECO:0000256" key="10">
    <source>
        <dbReference type="ARBA" id="ARBA00023014"/>
    </source>
</evidence>
<dbReference type="CDD" id="cd10030">
    <property type="entry name" value="UDG-F4_TTUDGA_SPO1dp_like"/>
    <property type="match status" value="1"/>
</dbReference>
<dbReference type="SUPFAM" id="SSF52141">
    <property type="entry name" value="Uracil-DNA glycosylase-like"/>
    <property type="match status" value="1"/>
</dbReference>
<keyword evidence="11" id="KW-0234">DNA repair</keyword>
<dbReference type="NCBIfam" id="TIGR00758">
    <property type="entry name" value="UDG_fam4"/>
    <property type="match status" value="1"/>
</dbReference>
<evidence type="ECO:0000313" key="14">
    <source>
        <dbReference type="Proteomes" id="UP000233534"/>
    </source>
</evidence>